<gene>
    <name evidence="1" type="ORF">BT96DRAFT_256434</name>
</gene>
<dbReference type="Proteomes" id="UP000799118">
    <property type="component" value="Unassembled WGS sequence"/>
</dbReference>
<protein>
    <recommendedName>
        <fullName evidence="3">Protein kinase domain-containing protein</fullName>
    </recommendedName>
</protein>
<name>A0A6A4H5C8_9AGAR</name>
<evidence type="ECO:0000313" key="2">
    <source>
        <dbReference type="Proteomes" id="UP000799118"/>
    </source>
</evidence>
<keyword evidence="2" id="KW-1185">Reference proteome</keyword>
<proteinExistence type="predicted"/>
<dbReference type="OrthoDB" id="3038000at2759"/>
<evidence type="ECO:0008006" key="3">
    <source>
        <dbReference type="Google" id="ProtNLM"/>
    </source>
</evidence>
<evidence type="ECO:0000313" key="1">
    <source>
        <dbReference type="EMBL" id="KAE9392986.1"/>
    </source>
</evidence>
<organism evidence="1 2">
    <name type="scientific">Gymnopus androsaceus JB14</name>
    <dbReference type="NCBI Taxonomy" id="1447944"/>
    <lineage>
        <taxon>Eukaryota</taxon>
        <taxon>Fungi</taxon>
        <taxon>Dikarya</taxon>
        <taxon>Basidiomycota</taxon>
        <taxon>Agaricomycotina</taxon>
        <taxon>Agaricomycetes</taxon>
        <taxon>Agaricomycetidae</taxon>
        <taxon>Agaricales</taxon>
        <taxon>Marasmiineae</taxon>
        <taxon>Omphalotaceae</taxon>
        <taxon>Gymnopus</taxon>
    </lineage>
</organism>
<reference evidence="1" key="1">
    <citation type="journal article" date="2019" name="Environ. Microbiol.">
        <title>Fungal ecological strategies reflected in gene transcription - a case study of two litter decomposers.</title>
        <authorList>
            <person name="Barbi F."/>
            <person name="Kohler A."/>
            <person name="Barry K."/>
            <person name="Baskaran P."/>
            <person name="Daum C."/>
            <person name="Fauchery L."/>
            <person name="Ihrmark K."/>
            <person name="Kuo A."/>
            <person name="LaButti K."/>
            <person name="Lipzen A."/>
            <person name="Morin E."/>
            <person name="Grigoriev I.V."/>
            <person name="Henrissat B."/>
            <person name="Lindahl B."/>
            <person name="Martin F."/>
        </authorList>
    </citation>
    <scope>NUCLEOTIDE SEQUENCE</scope>
    <source>
        <strain evidence="1">JB14</strain>
    </source>
</reference>
<accession>A0A6A4H5C8</accession>
<sequence>MTSKTSFFEHASNFTIHDSEFNSVNGNLNQVVNHYHGTGPLSETSLYRNIPGGDVFILRTISTEIVSEVEVVRKDGKKVIILVKKNSRERTNGKVRVVRSVSAVQIAGSNFTAMTYDRPQAQQSFDEDLMRFSRLRHPDIVQLFGIMHWRIPALVFHCELIPLKLFASRMQSYCSLLPRASVSDRVIIGSASKAGDNCRCLLGLRLACRNMENVGARRLLKLGPILVSTSIWVHMYWSPLCTFSCRNT</sequence>
<dbReference type="AlphaFoldDB" id="A0A6A4H5C8"/>
<dbReference type="EMBL" id="ML769583">
    <property type="protein sequence ID" value="KAE9392986.1"/>
    <property type="molecule type" value="Genomic_DNA"/>
</dbReference>